<dbReference type="Pfam" id="PF19964">
    <property type="entry name" value="EAD11"/>
    <property type="match status" value="1"/>
</dbReference>
<reference key="2">
    <citation type="submission" date="2011-04" db="EMBL/GenBank/DDBJ databases">
        <title>Complete sequence of chromosome of Haliscomenobacter hydrossis DSM 1100.</title>
        <authorList>
            <consortium name="US DOE Joint Genome Institute (JGI-PGF)"/>
            <person name="Lucas S."/>
            <person name="Han J."/>
            <person name="Lapidus A."/>
            <person name="Bruce D."/>
            <person name="Goodwin L."/>
            <person name="Pitluck S."/>
            <person name="Peters L."/>
            <person name="Kyrpides N."/>
            <person name="Mavromatis K."/>
            <person name="Ivanova N."/>
            <person name="Ovchinnikova G."/>
            <person name="Pagani I."/>
            <person name="Daligault H."/>
            <person name="Detter J.C."/>
            <person name="Han C."/>
            <person name="Land M."/>
            <person name="Hauser L."/>
            <person name="Markowitz V."/>
            <person name="Cheng J.-F."/>
            <person name="Hugenholtz P."/>
            <person name="Woyke T."/>
            <person name="Wu D."/>
            <person name="Verbarg S."/>
            <person name="Frueling A."/>
            <person name="Brambilla E."/>
            <person name="Klenk H.-P."/>
            <person name="Eisen J.A."/>
        </authorList>
    </citation>
    <scope>NUCLEOTIDE SEQUENCE</scope>
    <source>
        <strain>DSM 1100</strain>
    </source>
</reference>
<dbReference type="Proteomes" id="UP000008461">
    <property type="component" value="Chromosome"/>
</dbReference>
<organism evidence="2 3">
    <name type="scientific">Haliscomenobacter hydrossis (strain ATCC 27775 / DSM 1100 / LMG 10767 / O)</name>
    <dbReference type="NCBI Taxonomy" id="760192"/>
    <lineage>
        <taxon>Bacteria</taxon>
        <taxon>Pseudomonadati</taxon>
        <taxon>Bacteroidota</taxon>
        <taxon>Saprospiria</taxon>
        <taxon>Saprospirales</taxon>
        <taxon>Haliscomenobacteraceae</taxon>
        <taxon>Haliscomenobacter</taxon>
    </lineage>
</organism>
<name>F4L4W0_HALH1</name>
<dbReference type="RefSeq" id="WP_013768544.1">
    <property type="nucleotide sequence ID" value="NC_015510.1"/>
</dbReference>
<evidence type="ECO:0000313" key="2">
    <source>
        <dbReference type="EMBL" id="AEE54022.1"/>
    </source>
</evidence>
<dbReference type="EMBL" id="CP002691">
    <property type="protein sequence ID" value="AEE54022.1"/>
    <property type="molecule type" value="Genomic_DNA"/>
</dbReference>
<accession>F4L4W0</accession>
<dbReference type="AlphaFoldDB" id="F4L4W0"/>
<reference evidence="2 3" key="1">
    <citation type="journal article" date="2011" name="Stand. Genomic Sci.">
        <title>Complete genome sequence of Haliscomenobacter hydrossis type strain (O).</title>
        <authorList>
            <consortium name="US DOE Joint Genome Institute (JGI-PGF)"/>
            <person name="Daligault H."/>
            <person name="Lapidus A."/>
            <person name="Zeytun A."/>
            <person name="Nolan M."/>
            <person name="Lucas S."/>
            <person name="Del Rio T.G."/>
            <person name="Tice H."/>
            <person name="Cheng J.F."/>
            <person name="Tapia R."/>
            <person name="Han C."/>
            <person name="Goodwin L."/>
            <person name="Pitluck S."/>
            <person name="Liolios K."/>
            <person name="Pagani I."/>
            <person name="Ivanova N."/>
            <person name="Huntemann M."/>
            <person name="Mavromatis K."/>
            <person name="Mikhailova N."/>
            <person name="Pati A."/>
            <person name="Chen A."/>
            <person name="Palaniappan K."/>
            <person name="Land M."/>
            <person name="Hauser L."/>
            <person name="Brambilla E.M."/>
            <person name="Rohde M."/>
            <person name="Verbarg S."/>
            <person name="Goker M."/>
            <person name="Bristow J."/>
            <person name="Eisen J.A."/>
            <person name="Markowitz V."/>
            <person name="Hugenholtz P."/>
            <person name="Kyrpides N.C."/>
            <person name="Klenk H.P."/>
            <person name="Woyke T."/>
        </authorList>
    </citation>
    <scope>NUCLEOTIDE SEQUENCE [LARGE SCALE GENOMIC DNA]</scope>
    <source>
        <strain evidence="3">ATCC 27775 / DSM 1100 / LMG 10767 / O</strain>
    </source>
</reference>
<dbReference type="KEGG" id="hhy:Halhy_6201"/>
<feature type="domain" description="Effector-associated" evidence="1">
    <location>
        <begin position="6"/>
        <end position="80"/>
    </location>
</feature>
<keyword evidence="3" id="KW-1185">Reference proteome</keyword>
<evidence type="ECO:0000259" key="1">
    <source>
        <dbReference type="Pfam" id="PF19964"/>
    </source>
</evidence>
<dbReference type="InterPro" id="IPR045439">
    <property type="entry name" value="EAD11"/>
</dbReference>
<gene>
    <name evidence="2" type="ordered locus">Halhy_6201</name>
</gene>
<evidence type="ECO:0000313" key="3">
    <source>
        <dbReference type="Proteomes" id="UP000008461"/>
    </source>
</evidence>
<protein>
    <recommendedName>
        <fullName evidence="1">Effector-associated domain-containing protein</fullName>
    </recommendedName>
</protein>
<proteinExistence type="predicted"/>
<dbReference type="HOGENOM" id="CLU_1480077_0_0_10"/>
<sequence>MNRKQLTEKIKQLVAYDQLDEALILLMEHFKNDAEIDAIIMQNARYSRLKKETSYGTAKPEHINQELNLLNQSIIAFVNNQVSAQENLEDTNNKHMYFEEFLLSVTRVEVSKVLINEYGSNNIDLDFTTILKISGLKHRKYVVKFILEMQNNNLVVKKNKIGNKTTWELNVEGLEFLKKLNL</sequence>